<feature type="region of interest" description="Disordered" evidence="1">
    <location>
        <begin position="320"/>
        <end position="354"/>
    </location>
</feature>
<dbReference type="Pfam" id="PF00168">
    <property type="entry name" value="C2"/>
    <property type="match status" value="1"/>
</dbReference>
<dbReference type="AlphaFoldDB" id="A0A319DHX0"/>
<dbReference type="OrthoDB" id="270970at2759"/>
<feature type="compositionally biased region" description="Low complexity" evidence="1">
    <location>
        <begin position="180"/>
        <end position="204"/>
    </location>
</feature>
<dbReference type="InterPro" id="IPR052981">
    <property type="entry name" value="Ingression_C2_domain"/>
</dbReference>
<dbReference type="PANTHER" id="PTHR47052">
    <property type="entry name" value="CONSERVED SERINE PROLINE-RICH PROTEIN (AFU_ORTHOLOGUE AFUA_2G01790)"/>
    <property type="match status" value="1"/>
</dbReference>
<evidence type="ECO:0000313" key="3">
    <source>
        <dbReference type="EMBL" id="PYH97116.1"/>
    </source>
</evidence>
<organism evidence="3 4">
    <name type="scientific">Aspergillus ellipticus CBS 707.79</name>
    <dbReference type="NCBI Taxonomy" id="1448320"/>
    <lineage>
        <taxon>Eukaryota</taxon>
        <taxon>Fungi</taxon>
        <taxon>Dikarya</taxon>
        <taxon>Ascomycota</taxon>
        <taxon>Pezizomycotina</taxon>
        <taxon>Eurotiomycetes</taxon>
        <taxon>Eurotiomycetidae</taxon>
        <taxon>Eurotiales</taxon>
        <taxon>Aspergillaceae</taxon>
        <taxon>Aspergillus</taxon>
        <taxon>Aspergillus subgen. Circumdati</taxon>
    </lineage>
</organism>
<dbReference type="InterPro" id="IPR035892">
    <property type="entry name" value="C2_domain_sf"/>
</dbReference>
<accession>A0A319DHX0</accession>
<feature type="region of interest" description="Disordered" evidence="1">
    <location>
        <begin position="372"/>
        <end position="402"/>
    </location>
</feature>
<dbReference type="InterPro" id="IPR000008">
    <property type="entry name" value="C2_dom"/>
</dbReference>
<name>A0A319DHX0_9EURO</name>
<evidence type="ECO:0000259" key="2">
    <source>
        <dbReference type="PROSITE" id="PS50004"/>
    </source>
</evidence>
<reference evidence="3 4" key="1">
    <citation type="submission" date="2018-02" db="EMBL/GenBank/DDBJ databases">
        <title>The genomes of Aspergillus section Nigri reveals drivers in fungal speciation.</title>
        <authorList>
            <consortium name="DOE Joint Genome Institute"/>
            <person name="Vesth T.C."/>
            <person name="Nybo J."/>
            <person name="Theobald S."/>
            <person name="Brandl J."/>
            <person name="Frisvad J.C."/>
            <person name="Nielsen K.F."/>
            <person name="Lyhne E.K."/>
            <person name="Kogle M.E."/>
            <person name="Kuo A."/>
            <person name="Riley R."/>
            <person name="Clum A."/>
            <person name="Nolan M."/>
            <person name="Lipzen A."/>
            <person name="Salamov A."/>
            <person name="Henrissat B."/>
            <person name="Wiebenga A."/>
            <person name="De vries R.P."/>
            <person name="Grigoriev I.V."/>
            <person name="Mortensen U.H."/>
            <person name="Andersen M.R."/>
            <person name="Baker S.E."/>
        </authorList>
    </citation>
    <scope>NUCLEOTIDE SEQUENCE [LARGE SCALE GENOMIC DNA]</scope>
    <source>
        <strain evidence="3 4">CBS 707.79</strain>
    </source>
</reference>
<dbReference type="PANTHER" id="PTHR47052:SF3">
    <property type="entry name" value="INGRESSION PROTEIN 1"/>
    <property type="match status" value="1"/>
</dbReference>
<feature type="domain" description="C2" evidence="2">
    <location>
        <begin position="11"/>
        <end position="129"/>
    </location>
</feature>
<dbReference type="Proteomes" id="UP000247810">
    <property type="component" value="Unassembled WGS sequence"/>
</dbReference>
<dbReference type="VEuPathDB" id="FungiDB:BO71DRAFT_481562"/>
<dbReference type="SUPFAM" id="SSF49562">
    <property type="entry name" value="C2 domain (Calcium/lipid-binding domain, CaLB)"/>
    <property type="match status" value="1"/>
</dbReference>
<feature type="compositionally biased region" description="Polar residues" evidence="1">
    <location>
        <begin position="384"/>
        <end position="401"/>
    </location>
</feature>
<dbReference type="Gene3D" id="2.60.40.150">
    <property type="entry name" value="C2 domain"/>
    <property type="match status" value="1"/>
</dbReference>
<keyword evidence="4" id="KW-1185">Reference proteome</keyword>
<sequence length="630" mass="69717">MDTRAKRLAMAHAAGIFADMSVDGPAIGTLVVIVDRAKNLPNRKTMGKQNPYCAARLGKEAKKTETDLRGGQTPRWDQELRYTVHESPDYFKLKVSIFNDDKKTDLIGETWIDLKPLIIPGGSQNDHWHPLQFRGKYAGEVRLEMTYYDTRPEDEAVIEKRLHAAEKVHMKKKKIGSGSGSSSSGSGSPSSASSISTSSSSLSGPRQLKDVKRRPLPTSAPSSDSSKETAIYRGTPSHESETTSAYFASSEGPTGYKTLPSSSPSISESSSAIVYEPARPHSSHVYPPVQRLGHWSPSNNSEISPIPRYHLPGCEPWTPDFKSYKSMQPRVEDESDEECPPPTPPRHRQKFHAPYEGEDAYERYRGIDAWGHSKDPEIYEDSDTTASWNPNWDPTAKQNPHNYDPISNPGVDSTCLVAHNAPTIEPEPAEEAGPIIGDDGREIDPSDYLPTASWAPEPERKTKKKPGVVVRFRSPVHREIPLRSAAPVVSHAHPAPEAPMITYSPVHREIPPRSAAPVVSHAHPALETTHAHPASEAPMINYVPVHREILPPRSAAPVVSHARPALESDYPTHAHPAMNRNYNQMDGNIDALNRELKMIDIGSGGYEDKRERDRGLDGRVQRYTLSYVSR</sequence>
<dbReference type="PROSITE" id="PS50004">
    <property type="entry name" value="C2"/>
    <property type="match status" value="1"/>
</dbReference>
<dbReference type="STRING" id="1448320.A0A319DHX0"/>
<gene>
    <name evidence="3" type="ORF">BO71DRAFT_481562</name>
</gene>
<protein>
    <recommendedName>
        <fullName evidence="2">C2 domain-containing protein</fullName>
    </recommendedName>
</protein>
<feature type="region of interest" description="Disordered" evidence="1">
    <location>
        <begin position="446"/>
        <end position="466"/>
    </location>
</feature>
<proteinExistence type="predicted"/>
<dbReference type="SMART" id="SM00239">
    <property type="entry name" value="C2"/>
    <property type="match status" value="1"/>
</dbReference>
<dbReference type="CDD" id="cd08681">
    <property type="entry name" value="C2_fungal_Inn1p-like"/>
    <property type="match status" value="1"/>
</dbReference>
<feature type="region of interest" description="Disordered" evidence="1">
    <location>
        <begin position="168"/>
        <end position="267"/>
    </location>
</feature>
<dbReference type="InterPro" id="IPR037791">
    <property type="entry name" value="C2_fungal_Inn1"/>
</dbReference>
<evidence type="ECO:0000256" key="1">
    <source>
        <dbReference type="SAM" id="MobiDB-lite"/>
    </source>
</evidence>
<evidence type="ECO:0000313" key="4">
    <source>
        <dbReference type="Proteomes" id="UP000247810"/>
    </source>
</evidence>
<dbReference type="EMBL" id="KZ825829">
    <property type="protein sequence ID" value="PYH97116.1"/>
    <property type="molecule type" value="Genomic_DNA"/>
</dbReference>